<comment type="subcellular location">
    <subcellularLocation>
        <location evidence="2">Membrane</location>
        <topology evidence="2">Multi-pass membrane protein</topology>
    </subcellularLocation>
</comment>
<evidence type="ECO:0000256" key="3">
    <source>
        <dbReference type="SAM" id="Phobius"/>
    </source>
</evidence>
<dbReference type="InterPro" id="IPR004843">
    <property type="entry name" value="Calcineurin-like_PHP"/>
</dbReference>
<evidence type="ECO:0000256" key="2">
    <source>
        <dbReference type="RuleBase" id="RU003945"/>
    </source>
</evidence>
<dbReference type="InterPro" id="IPR051693">
    <property type="entry name" value="UPF0046_metallophosphoest"/>
</dbReference>
<evidence type="ECO:0000313" key="6">
    <source>
        <dbReference type="EMBL" id="CAG9770665.1"/>
    </source>
</evidence>
<feature type="transmembrane region" description="Helical" evidence="3">
    <location>
        <begin position="260"/>
        <end position="279"/>
    </location>
</feature>
<dbReference type="CDD" id="cd20069">
    <property type="entry name" value="5TM_Oxa1-like"/>
    <property type="match status" value="1"/>
</dbReference>
<evidence type="ECO:0000259" key="4">
    <source>
        <dbReference type="Pfam" id="PF00149"/>
    </source>
</evidence>
<organism evidence="6 7">
    <name type="scientific">Ceutorhynchus assimilis</name>
    <name type="common">cabbage seed weevil</name>
    <dbReference type="NCBI Taxonomy" id="467358"/>
    <lineage>
        <taxon>Eukaryota</taxon>
        <taxon>Metazoa</taxon>
        <taxon>Ecdysozoa</taxon>
        <taxon>Arthropoda</taxon>
        <taxon>Hexapoda</taxon>
        <taxon>Insecta</taxon>
        <taxon>Pterygota</taxon>
        <taxon>Neoptera</taxon>
        <taxon>Endopterygota</taxon>
        <taxon>Coleoptera</taxon>
        <taxon>Polyphaga</taxon>
        <taxon>Cucujiformia</taxon>
        <taxon>Curculionidae</taxon>
        <taxon>Ceutorhynchinae</taxon>
        <taxon>Ceutorhynchus</taxon>
    </lineage>
</organism>
<dbReference type="PANTHER" id="PTHR12905:SF0">
    <property type="entry name" value="CALCINEURIN-LIKE PHOSPHOESTERASE DOMAIN-CONTAINING PROTEIN"/>
    <property type="match status" value="1"/>
</dbReference>
<dbReference type="SUPFAM" id="SSF56300">
    <property type="entry name" value="Metallo-dependent phosphatases"/>
    <property type="match status" value="1"/>
</dbReference>
<gene>
    <name evidence="6" type="ORF">CEUTPL_LOCUS11114</name>
</gene>
<keyword evidence="7" id="KW-1185">Reference proteome</keyword>
<dbReference type="InterPro" id="IPR028055">
    <property type="entry name" value="YidC/Oxa/ALB_C"/>
</dbReference>
<dbReference type="GO" id="GO:0016787">
    <property type="term" value="F:hydrolase activity"/>
    <property type="evidence" value="ECO:0007669"/>
    <property type="project" value="InterPro"/>
</dbReference>
<protein>
    <recommendedName>
        <fullName evidence="8">Mitochondrial inner membrane protein COX18</fullName>
    </recommendedName>
</protein>
<comment type="similarity">
    <text evidence="1">Belongs to the UPF0046 family.</text>
</comment>
<comment type="similarity">
    <text evidence="2">Belongs to the OXA1/ALB3/YidC family.</text>
</comment>
<feature type="domain" description="Membrane insertase YidC/Oxa/ALB C-terminal" evidence="5">
    <location>
        <begin position="115"/>
        <end position="334"/>
    </location>
</feature>
<feature type="transmembrane region" description="Helical" evidence="3">
    <location>
        <begin position="205"/>
        <end position="225"/>
    </location>
</feature>
<dbReference type="Proteomes" id="UP001152799">
    <property type="component" value="Chromosome 6"/>
</dbReference>
<feature type="domain" description="Calcineurin-like phosphoesterase" evidence="4">
    <location>
        <begin position="416"/>
        <end position="623"/>
    </location>
</feature>
<reference evidence="6" key="1">
    <citation type="submission" date="2022-01" db="EMBL/GenBank/DDBJ databases">
        <authorList>
            <person name="King R."/>
        </authorList>
    </citation>
    <scope>NUCLEOTIDE SEQUENCE</scope>
</reference>
<dbReference type="InterPro" id="IPR029052">
    <property type="entry name" value="Metallo-depent_PP-like"/>
</dbReference>
<name>A0A9N9MUD4_9CUCU</name>
<dbReference type="GO" id="GO:0016020">
    <property type="term" value="C:membrane"/>
    <property type="evidence" value="ECO:0007669"/>
    <property type="project" value="UniProtKB-SubCell"/>
</dbReference>
<evidence type="ECO:0000313" key="7">
    <source>
        <dbReference type="Proteomes" id="UP001152799"/>
    </source>
</evidence>
<proteinExistence type="inferred from homology"/>
<dbReference type="Pfam" id="PF00149">
    <property type="entry name" value="Metallophos"/>
    <property type="match status" value="1"/>
</dbReference>
<dbReference type="CDD" id="cd07379">
    <property type="entry name" value="MPP_239FB"/>
    <property type="match status" value="1"/>
</dbReference>
<evidence type="ECO:0000259" key="5">
    <source>
        <dbReference type="Pfam" id="PF02096"/>
    </source>
</evidence>
<evidence type="ECO:0008006" key="8">
    <source>
        <dbReference type="Google" id="ProtNLM"/>
    </source>
</evidence>
<dbReference type="Pfam" id="PF02096">
    <property type="entry name" value="60KD_IMP"/>
    <property type="match status" value="1"/>
</dbReference>
<keyword evidence="3" id="KW-1133">Transmembrane helix</keyword>
<dbReference type="OrthoDB" id="630188at2759"/>
<dbReference type="Gene3D" id="3.60.21.10">
    <property type="match status" value="1"/>
</dbReference>
<keyword evidence="3" id="KW-0472">Membrane</keyword>
<accession>A0A9N9MUD4</accession>
<dbReference type="EMBL" id="OU892282">
    <property type="protein sequence ID" value="CAG9770665.1"/>
    <property type="molecule type" value="Genomic_DNA"/>
</dbReference>
<dbReference type="PANTHER" id="PTHR12905">
    <property type="entry name" value="METALLOPHOSPHOESTERASE"/>
    <property type="match status" value="1"/>
</dbReference>
<evidence type="ECO:0000256" key="1">
    <source>
        <dbReference type="ARBA" id="ARBA00007993"/>
    </source>
</evidence>
<feature type="transmembrane region" description="Helical" evidence="3">
    <location>
        <begin position="300"/>
        <end position="320"/>
    </location>
</feature>
<sequence>MFKILGPPTRNFAIFKQQAICDNVLSKNRKLGLQNHYSGLSANTFCLVSSHNNTISSNNRKQTSLPQTRNFSFQSSIQSFAATQAGIFKTLSESTPVEYCQKYLIYVHELTGLPWWATIIISTILVRSAVTFPVAIYQQTIVAKLENLKLELPELANELKRETAIAVRKFNWDEKTARITYQRSIRKQWNKLIVRDNCHPFKTTILLWIQLPLWVSLSISLRNLVYMLPVTDINAQLTYTELMVGGFSFIPNLTIPDSSWIFPVGLGLLNLAIIEIQLLSRNSTMEMSKVQKYLTNAFRVISLVMVPIAASVPSCLVLYWTTSSACGLAQNLFLLSPKVRRLCRIPETVVEVKQPYTMIINKFKSKLKMQQIMQNEITVHPLTDRPTAAWKEISRTQKIIKINVKIPQKPVEEKKLRIVCMSDTHSLVRNITFDIPDGDVFIHAGDFTKCGEKEEVIAFNKWIGTLPHKHKIVIAGNHELSFDEKFAEAFKKKFKKFVEDEVPHYGRTKDNINEAVNTENIRQYLTNCTYLEDSGVEICGIKIYGTPWQPEFGNWAFNLTRGQQCLSKWNLIPSDTDILVTHSPPLGHGDLVCSGVRAGCVELLLTVQNRVKPKYHVFGHIHEGYGVTSDGKIIFINASTCDINYIPSNLPVVFDIPIPDGQKK</sequence>
<dbReference type="AlphaFoldDB" id="A0A9N9MUD4"/>
<keyword evidence="2 3" id="KW-0812">Transmembrane</keyword>